<dbReference type="PANTHER" id="PTHR22807:SF30">
    <property type="entry name" value="28S RRNA (CYTOSINE(4447)-C(5))-METHYLTRANSFERASE-RELATED"/>
    <property type="match status" value="1"/>
</dbReference>
<dbReference type="PROSITE" id="PS01153">
    <property type="entry name" value="NOL1_NOP2_SUN"/>
    <property type="match status" value="1"/>
</dbReference>
<dbReference type="Gene3D" id="3.30.70.1170">
    <property type="entry name" value="Sun protein, domain 3"/>
    <property type="match status" value="1"/>
</dbReference>
<organism evidence="8 9">
    <name type="scientific">Candidatus Dojkabacteria bacterium</name>
    <dbReference type="NCBI Taxonomy" id="2099670"/>
    <lineage>
        <taxon>Bacteria</taxon>
        <taxon>Candidatus Dojkabacteria</taxon>
    </lineage>
</organism>
<keyword evidence="2 6" id="KW-0489">Methyltransferase</keyword>
<gene>
    <name evidence="8" type="ORF">GX656_00570</name>
</gene>
<feature type="domain" description="SAM-dependent MTase RsmB/NOP-type" evidence="7">
    <location>
        <begin position="47"/>
        <end position="343"/>
    </location>
</feature>
<dbReference type="InterPro" id="IPR018314">
    <property type="entry name" value="RsmB/NOL1/NOP2-like_CS"/>
</dbReference>
<evidence type="ECO:0000256" key="6">
    <source>
        <dbReference type="PROSITE-ProRule" id="PRU01023"/>
    </source>
</evidence>
<comment type="caution">
    <text evidence="8">The sequence shown here is derived from an EMBL/GenBank/DDBJ whole genome shotgun (WGS) entry which is preliminary data.</text>
</comment>
<dbReference type="InterPro" id="IPR001678">
    <property type="entry name" value="MeTrfase_RsmB-F_NOP2_dom"/>
</dbReference>
<dbReference type="GO" id="GO:0008757">
    <property type="term" value="F:S-adenosylmethionine-dependent methyltransferase activity"/>
    <property type="evidence" value="ECO:0007669"/>
    <property type="project" value="InterPro"/>
</dbReference>
<feature type="binding site" evidence="6">
    <location>
        <position position="163"/>
    </location>
    <ligand>
        <name>S-adenosyl-L-methionine</name>
        <dbReference type="ChEBI" id="CHEBI:59789"/>
    </ligand>
</feature>
<comment type="similarity">
    <text evidence="1 6">Belongs to the class I-like SAM-binding methyltransferase superfamily. RsmB/NOP family.</text>
</comment>
<dbReference type="GO" id="GO:0008173">
    <property type="term" value="F:RNA methyltransferase activity"/>
    <property type="evidence" value="ECO:0007669"/>
    <property type="project" value="InterPro"/>
</dbReference>
<dbReference type="InterPro" id="IPR029063">
    <property type="entry name" value="SAM-dependent_MTases_sf"/>
</dbReference>
<proteinExistence type="inferred from homology"/>
<dbReference type="EMBL" id="JAAZBX010000002">
    <property type="protein sequence ID" value="NLD25122.1"/>
    <property type="molecule type" value="Genomic_DNA"/>
</dbReference>
<dbReference type="InterPro" id="IPR023267">
    <property type="entry name" value="RCMT"/>
</dbReference>
<dbReference type="InterPro" id="IPR011023">
    <property type="entry name" value="Nop2p"/>
</dbReference>
<dbReference type="InterPro" id="IPR049560">
    <property type="entry name" value="MeTrfase_RsmB-F_NOP2_cat"/>
</dbReference>
<evidence type="ECO:0000256" key="5">
    <source>
        <dbReference type="ARBA" id="ARBA00022884"/>
    </source>
</evidence>
<evidence type="ECO:0000259" key="7">
    <source>
        <dbReference type="PROSITE" id="PS51686"/>
    </source>
</evidence>
<reference evidence="8 9" key="1">
    <citation type="journal article" date="2020" name="Biotechnol. Biofuels">
        <title>New insights from the biogas microbiome by comprehensive genome-resolved metagenomics of nearly 1600 species originating from multiple anaerobic digesters.</title>
        <authorList>
            <person name="Campanaro S."/>
            <person name="Treu L."/>
            <person name="Rodriguez-R L.M."/>
            <person name="Kovalovszki A."/>
            <person name="Ziels R.M."/>
            <person name="Maus I."/>
            <person name="Zhu X."/>
            <person name="Kougias P.G."/>
            <person name="Basile A."/>
            <person name="Luo G."/>
            <person name="Schluter A."/>
            <person name="Konstantinidis K.T."/>
            <person name="Angelidaki I."/>
        </authorList>
    </citation>
    <scope>NUCLEOTIDE SEQUENCE [LARGE SCALE GENOMIC DNA]</scope>
    <source>
        <strain evidence="8">AS06rmzACSIP_65</strain>
    </source>
</reference>
<sequence>MKKRKRTSYKGKRQAFTNRPIKERFYTKEDVFVSRMASILMVPKGKIPWLFSQRPITTIRLNSLKGDIDDTKAELIKRGYDLREIPWSKDTYFVLNKDKAEVSQTEMYTDGRYYIQNLSSILATLVLDPKEKEIILDLCAAPGSKTTHIADVTRNKATVIANDIDMGRISDLQSVVDQFGAKVKVTLSDGKEFGKKYPVYFDKVLLDAPCSGEGLIYFKNGDPLRFWSMDKVKRSMFEQKELIESAFKSLKHGKYMVYSTCTLEPEENEGVLTHLLKTFPNAKIERIEIKDEIVRSLPELRNSITPGITKWSGNFYDKQVKNAIRVIPNKMMMGFFIAKISKE</sequence>
<evidence type="ECO:0000256" key="1">
    <source>
        <dbReference type="ARBA" id="ARBA00007494"/>
    </source>
</evidence>
<protein>
    <submittedName>
        <fullName evidence="8">RsmB/NOP family class I SAM-dependent RNA methyltransferase</fullName>
    </submittedName>
</protein>
<keyword evidence="4 6" id="KW-0949">S-adenosyl-L-methionine</keyword>
<dbReference type="AlphaFoldDB" id="A0A847CZT9"/>
<dbReference type="GO" id="GO:0006396">
    <property type="term" value="P:RNA processing"/>
    <property type="evidence" value="ECO:0007669"/>
    <property type="project" value="InterPro"/>
</dbReference>
<feature type="binding site" evidence="6">
    <location>
        <position position="207"/>
    </location>
    <ligand>
        <name>S-adenosyl-L-methionine</name>
        <dbReference type="ChEBI" id="CHEBI:59789"/>
    </ligand>
</feature>
<dbReference type="SUPFAM" id="SSF53335">
    <property type="entry name" value="S-adenosyl-L-methionine-dependent methyltransferases"/>
    <property type="match status" value="1"/>
</dbReference>
<dbReference type="PRINTS" id="PR02008">
    <property type="entry name" value="RCMTFAMILY"/>
</dbReference>
<dbReference type="Pfam" id="PF01189">
    <property type="entry name" value="Methyltr_RsmB-F"/>
    <property type="match status" value="1"/>
</dbReference>
<evidence type="ECO:0000313" key="8">
    <source>
        <dbReference type="EMBL" id="NLD25122.1"/>
    </source>
</evidence>
<dbReference type="GO" id="GO:0001510">
    <property type="term" value="P:RNA methylation"/>
    <property type="evidence" value="ECO:0007669"/>
    <property type="project" value="InterPro"/>
</dbReference>
<dbReference type="GO" id="GO:0003723">
    <property type="term" value="F:RNA binding"/>
    <property type="evidence" value="ECO:0007669"/>
    <property type="project" value="UniProtKB-UniRule"/>
</dbReference>
<feature type="active site" description="Nucleophile" evidence="6">
    <location>
        <position position="261"/>
    </location>
</feature>
<evidence type="ECO:0000256" key="4">
    <source>
        <dbReference type="ARBA" id="ARBA00022691"/>
    </source>
</evidence>
<dbReference type="PROSITE" id="PS51686">
    <property type="entry name" value="SAM_MT_RSMB_NOP"/>
    <property type="match status" value="1"/>
</dbReference>
<dbReference type="Gene3D" id="3.40.50.150">
    <property type="entry name" value="Vaccinia Virus protein VP39"/>
    <property type="match status" value="1"/>
</dbReference>
<accession>A0A847CZT9</accession>
<name>A0A847CZT9_9BACT</name>
<dbReference type="PANTHER" id="PTHR22807">
    <property type="entry name" value="NOP2 YEAST -RELATED NOL1/NOP2/FMU SUN DOMAIN-CONTAINING"/>
    <property type="match status" value="1"/>
</dbReference>
<feature type="binding site" evidence="6">
    <location>
        <position position="189"/>
    </location>
    <ligand>
        <name>S-adenosyl-L-methionine</name>
        <dbReference type="ChEBI" id="CHEBI:59789"/>
    </ligand>
</feature>
<keyword evidence="3 6" id="KW-0808">Transferase</keyword>
<evidence type="ECO:0000256" key="2">
    <source>
        <dbReference type="ARBA" id="ARBA00022603"/>
    </source>
</evidence>
<evidence type="ECO:0000256" key="3">
    <source>
        <dbReference type="ARBA" id="ARBA00022679"/>
    </source>
</evidence>
<evidence type="ECO:0000313" key="9">
    <source>
        <dbReference type="Proteomes" id="UP000545876"/>
    </source>
</evidence>
<dbReference type="Proteomes" id="UP000545876">
    <property type="component" value="Unassembled WGS sequence"/>
</dbReference>
<feature type="binding site" evidence="6">
    <location>
        <begin position="139"/>
        <end position="145"/>
    </location>
    <ligand>
        <name>S-adenosyl-L-methionine</name>
        <dbReference type="ChEBI" id="CHEBI:59789"/>
    </ligand>
</feature>
<keyword evidence="5 6" id="KW-0694">RNA-binding</keyword>
<dbReference type="NCBIfam" id="TIGR00446">
    <property type="entry name" value="nop2p"/>
    <property type="match status" value="1"/>
</dbReference>